<dbReference type="InterPro" id="IPR010621">
    <property type="entry name" value="DUF1214"/>
</dbReference>
<dbReference type="Proteomes" id="UP000058305">
    <property type="component" value="Chromosome"/>
</dbReference>
<feature type="domain" description="DUF1214" evidence="1">
    <location>
        <begin position="218"/>
        <end position="297"/>
    </location>
</feature>
<dbReference type="AlphaFoldDB" id="A0A109QXB9"/>
<dbReference type="EMBL" id="CP014145">
    <property type="protein sequence ID" value="AMB57993.1"/>
    <property type="molecule type" value="Genomic_DNA"/>
</dbReference>
<evidence type="ECO:0000313" key="3">
    <source>
        <dbReference type="EMBL" id="AMB57993.1"/>
    </source>
</evidence>
<sequence>MATLVNVDNFALAETHRMMRDLQANAGGVNSFQHNREPAAIDNQTVIRLNRDTLYSFAVVNVSAGATLSIPEHGERYLSAMVVNEHHYVDAIFHDAGRYELTQEQFGTPYVVVAVRILVDPADPADVVAVAALQDQLELAATATAPFEMPDYDTTSLDETRTALLSLARNLSDFDRTFGSKEEVDPVRHLIGTAAGWGGLPSAEASYIGVDPRLPVGEYELTVGQVPVDGFWSISVYNAGGYFEPNEQGAYTINNITGVPNDDGTITVRFGDTSPGAVNALPLTDGWNYLVRMYRPRAEILDGEWGFPTLSSQH</sequence>
<protein>
    <submittedName>
        <fullName evidence="3">Carboxylesterase</fullName>
    </submittedName>
</protein>
<dbReference type="Pfam" id="PF06742">
    <property type="entry name" value="DUF1214"/>
    <property type="match status" value="1"/>
</dbReference>
<accession>A0A109QXB9</accession>
<evidence type="ECO:0000313" key="4">
    <source>
        <dbReference type="Proteomes" id="UP000058305"/>
    </source>
</evidence>
<dbReference type="Gene3D" id="2.60.120.1600">
    <property type="match status" value="1"/>
</dbReference>
<keyword evidence="4" id="KW-1185">Reference proteome</keyword>
<dbReference type="InterPro" id="IPR010679">
    <property type="entry name" value="DUF1254"/>
</dbReference>
<dbReference type="SUPFAM" id="SSF160935">
    <property type="entry name" value="VPA0735-like"/>
    <property type="match status" value="1"/>
</dbReference>
<dbReference type="RefSeq" id="WP_067226555.1">
    <property type="nucleotide sequence ID" value="NZ_CP014145.1"/>
</dbReference>
<dbReference type="OrthoDB" id="40820at2"/>
<dbReference type="Pfam" id="PF06863">
    <property type="entry name" value="DUF1254"/>
    <property type="match status" value="1"/>
</dbReference>
<evidence type="ECO:0000259" key="2">
    <source>
        <dbReference type="Pfam" id="PF06863"/>
    </source>
</evidence>
<proteinExistence type="predicted"/>
<dbReference type="KEGG" id="mvd:AWU67_02920"/>
<name>A0A109QXB9_9MICO</name>
<gene>
    <name evidence="3" type="ORF">AWU67_02920</name>
</gene>
<dbReference type="PANTHER" id="PTHR36509:SF2">
    <property type="entry name" value="BLL3101 PROTEIN"/>
    <property type="match status" value="1"/>
</dbReference>
<dbReference type="PANTHER" id="PTHR36509">
    <property type="entry name" value="BLL3101 PROTEIN"/>
    <property type="match status" value="1"/>
</dbReference>
<organism evidence="3 4">
    <name type="scientific">Microterricola viridarii</name>
    <dbReference type="NCBI Taxonomy" id="412690"/>
    <lineage>
        <taxon>Bacteria</taxon>
        <taxon>Bacillati</taxon>
        <taxon>Actinomycetota</taxon>
        <taxon>Actinomycetes</taxon>
        <taxon>Micrococcales</taxon>
        <taxon>Microbacteriaceae</taxon>
        <taxon>Microterricola</taxon>
    </lineage>
</organism>
<evidence type="ECO:0000259" key="1">
    <source>
        <dbReference type="Pfam" id="PF06742"/>
    </source>
</evidence>
<feature type="domain" description="DUF1254" evidence="2">
    <location>
        <begin position="29"/>
        <end position="139"/>
    </location>
</feature>
<reference evidence="4" key="2">
    <citation type="submission" date="2016-01" db="EMBL/GenBank/DDBJ databases">
        <title>First complete genome sequence of a species in the genus Microterricola, an extremophilic cold active enzyme producing strain ERGS5:02 isolated from Sikkim Himalaya.</title>
        <authorList>
            <person name="Kumar R."/>
            <person name="Singh D."/>
            <person name="Swarnkar M.K."/>
        </authorList>
    </citation>
    <scope>NUCLEOTIDE SEQUENCE [LARGE SCALE GENOMIC DNA]</scope>
    <source>
        <strain evidence="4">ERGS5:02</strain>
    </source>
</reference>
<reference evidence="3 4" key="1">
    <citation type="journal article" date="2016" name="J. Biotechnol.">
        <title>First complete genome sequence of a species in the genus Microterricola, an extremophilic cold active enzyme producing bacterial strain ERGS5:02 isolated from Sikkim Himalaya.</title>
        <authorList>
            <person name="Himanshu"/>
            <person name="Swarnkar M.K."/>
            <person name="Singh D."/>
            <person name="Kumar R."/>
        </authorList>
    </citation>
    <scope>NUCLEOTIDE SEQUENCE [LARGE SCALE GENOMIC DNA]</scope>
    <source>
        <strain evidence="3 4">ERGS5:02</strain>
    </source>
</reference>